<evidence type="ECO:0000313" key="3">
    <source>
        <dbReference type="Proteomes" id="UP000178492"/>
    </source>
</evidence>
<name>A0A1F5GIA9_9BACT</name>
<feature type="region of interest" description="Disordered" evidence="1">
    <location>
        <begin position="1"/>
        <end position="31"/>
    </location>
</feature>
<gene>
    <name evidence="2" type="ORF">A3D81_02810</name>
</gene>
<protein>
    <recommendedName>
        <fullName evidence="4">RadC-like JAB domain-containing protein</fullName>
    </recommendedName>
</protein>
<dbReference type="STRING" id="1797715.A3D81_02810"/>
<accession>A0A1F5GIA9</accession>
<evidence type="ECO:0000313" key="2">
    <source>
        <dbReference type="EMBL" id="OGD91621.1"/>
    </source>
</evidence>
<comment type="caution">
    <text evidence="2">The sequence shown here is derived from an EMBL/GenBank/DDBJ whole genome shotgun (WGS) entry which is preliminary data.</text>
</comment>
<evidence type="ECO:0000256" key="1">
    <source>
        <dbReference type="SAM" id="MobiDB-lite"/>
    </source>
</evidence>
<dbReference type="AlphaFoldDB" id="A0A1F5GIA9"/>
<dbReference type="Proteomes" id="UP000178492">
    <property type="component" value="Unassembled WGS sequence"/>
</dbReference>
<sequence length="260" mass="28820">MGEGTKLEKSVPHAEPGKGNISSQPETDSGHRRLDLLRRLRDRLTGVPENLSVSENEFVGSQLGNLLIRESESGNLLSLHDLPSTIPIDNLWERWFDQMRSRIKPNGKEVGTRILLKDGRVGLGKIQGGSDISTKTGAEEDWLGKDREGQKPLIDIHTHPNDTAFGGEDLTKFLWLKSLGAVVVGPQNTFLALRANETSRTPITTSYERQMSALKQIALGALQGAVDRENPQSIKSTVDFCRRMRVALYRADGPNFNRLV</sequence>
<organism evidence="2 3">
    <name type="scientific">Candidatus Curtissbacteria bacterium RIFCSPHIGHO2_02_FULL_40_17</name>
    <dbReference type="NCBI Taxonomy" id="1797715"/>
    <lineage>
        <taxon>Bacteria</taxon>
        <taxon>Candidatus Curtissiibacteriota</taxon>
    </lineage>
</organism>
<dbReference type="EMBL" id="MFBE01000013">
    <property type="protein sequence ID" value="OGD91621.1"/>
    <property type="molecule type" value="Genomic_DNA"/>
</dbReference>
<proteinExistence type="predicted"/>
<reference evidence="2 3" key="1">
    <citation type="journal article" date="2016" name="Nat. Commun.">
        <title>Thousands of microbial genomes shed light on interconnected biogeochemical processes in an aquifer system.</title>
        <authorList>
            <person name="Anantharaman K."/>
            <person name="Brown C.T."/>
            <person name="Hug L.A."/>
            <person name="Sharon I."/>
            <person name="Castelle C.J."/>
            <person name="Probst A.J."/>
            <person name="Thomas B.C."/>
            <person name="Singh A."/>
            <person name="Wilkins M.J."/>
            <person name="Karaoz U."/>
            <person name="Brodie E.L."/>
            <person name="Williams K.H."/>
            <person name="Hubbard S.S."/>
            <person name="Banfield J.F."/>
        </authorList>
    </citation>
    <scope>NUCLEOTIDE SEQUENCE [LARGE SCALE GENOMIC DNA]</scope>
</reference>
<evidence type="ECO:0008006" key="4">
    <source>
        <dbReference type="Google" id="ProtNLM"/>
    </source>
</evidence>
<feature type="compositionally biased region" description="Basic and acidic residues" evidence="1">
    <location>
        <begin position="1"/>
        <end position="16"/>
    </location>
</feature>